<evidence type="ECO:0000256" key="1">
    <source>
        <dbReference type="ARBA" id="ARBA00006484"/>
    </source>
</evidence>
<dbReference type="PROSITE" id="PS00061">
    <property type="entry name" value="ADH_SHORT"/>
    <property type="match status" value="1"/>
</dbReference>
<dbReference type="InterPro" id="IPR036291">
    <property type="entry name" value="NAD(P)-bd_dom_sf"/>
</dbReference>
<evidence type="ECO:0000256" key="3">
    <source>
        <dbReference type="RuleBase" id="RU000363"/>
    </source>
</evidence>
<dbReference type="InterPro" id="IPR002347">
    <property type="entry name" value="SDR_fam"/>
</dbReference>
<name>A0A502HNM2_9PSED</name>
<protein>
    <submittedName>
        <fullName evidence="5">SDR family NAD(P)-dependent oxidoreductase</fullName>
    </submittedName>
</protein>
<evidence type="ECO:0000313" key="5">
    <source>
        <dbReference type="EMBL" id="TPG76399.1"/>
    </source>
</evidence>
<comment type="caution">
    <text evidence="5">The sequence shown here is derived from an EMBL/GenBank/DDBJ whole genome shotgun (WGS) entry which is preliminary data.</text>
</comment>
<proteinExistence type="inferred from homology"/>
<dbReference type="Pfam" id="PF00106">
    <property type="entry name" value="adh_short"/>
    <property type="match status" value="1"/>
</dbReference>
<dbReference type="PRINTS" id="PR00080">
    <property type="entry name" value="SDRFAMILY"/>
</dbReference>
<dbReference type="SUPFAM" id="SSF51735">
    <property type="entry name" value="NAD(P)-binding Rossmann-fold domains"/>
    <property type="match status" value="1"/>
</dbReference>
<reference evidence="5 6" key="1">
    <citation type="journal article" date="2019" name="Environ. Microbiol.">
        <title>Species interactions and distinct microbial communities in high Arctic permafrost affected cryosols are associated with the CH4 and CO2 gas fluxes.</title>
        <authorList>
            <person name="Altshuler I."/>
            <person name="Hamel J."/>
            <person name="Turney S."/>
            <person name="Magnuson E."/>
            <person name="Levesque R."/>
            <person name="Greer C."/>
            <person name="Whyte L.G."/>
        </authorList>
    </citation>
    <scope>NUCLEOTIDE SEQUENCE [LARGE SCALE GENOMIC DNA]</scope>
    <source>
        <strain evidence="5 6">E3</strain>
    </source>
</reference>
<feature type="domain" description="Ketoreductase" evidence="4">
    <location>
        <begin position="6"/>
        <end position="195"/>
    </location>
</feature>
<dbReference type="PANTHER" id="PTHR43658:SF8">
    <property type="entry name" value="17-BETA-HYDROXYSTEROID DEHYDROGENASE 14-RELATED"/>
    <property type="match status" value="1"/>
</dbReference>
<dbReference type="SMART" id="SM00822">
    <property type="entry name" value="PKS_KR"/>
    <property type="match status" value="1"/>
</dbReference>
<dbReference type="Gene3D" id="3.40.50.720">
    <property type="entry name" value="NAD(P)-binding Rossmann-like Domain"/>
    <property type="match status" value="1"/>
</dbReference>
<keyword evidence="2" id="KW-0560">Oxidoreductase</keyword>
<dbReference type="PANTHER" id="PTHR43658">
    <property type="entry name" value="SHORT-CHAIN DEHYDROGENASE/REDUCTASE"/>
    <property type="match status" value="1"/>
</dbReference>
<dbReference type="AlphaFoldDB" id="A0A502HNM2"/>
<accession>A0A502HNM2</accession>
<gene>
    <name evidence="5" type="ORF">EAH78_18760</name>
</gene>
<dbReference type="RefSeq" id="WP_140668835.1">
    <property type="nucleotide sequence ID" value="NZ_RCZE01000008.1"/>
</dbReference>
<evidence type="ECO:0000256" key="2">
    <source>
        <dbReference type="ARBA" id="ARBA00023002"/>
    </source>
</evidence>
<dbReference type="InterPro" id="IPR020904">
    <property type="entry name" value="Sc_DH/Rdtase_CS"/>
</dbReference>
<dbReference type="EMBL" id="RCZE01000008">
    <property type="protein sequence ID" value="TPG76399.1"/>
    <property type="molecule type" value="Genomic_DNA"/>
</dbReference>
<evidence type="ECO:0000259" key="4">
    <source>
        <dbReference type="SMART" id="SM00822"/>
    </source>
</evidence>
<evidence type="ECO:0000313" key="6">
    <source>
        <dbReference type="Proteomes" id="UP000317933"/>
    </source>
</evidence>
<dbReference type="InterPro" id="IPR057326">
    <property type="entry name" value="KR_dom"/>
</dbReference>
<organism evidence="5 6">
    <name type="scientific">Pseudomonas arsenicoxydans</name>
    <dbReference type="NCBI Taxonomy" id="702115"/>
    <lineage>
        <taxon>Bacteria</taxon>
        <taxon>Pseudomonadati</taxon>
        <taxon>Pseudomonadota</taxon>
        <taxon>Gammaproteobacteria</taxon>
        <taxon>Pseudomonadales</taxon>
        <taxon>Pseudomonadaceae</taxon>
        <taxon>Pseudomonas</taxon>
    </lineage>
</organism>
<comment type="similarity">
    <text evidence="1 3">Belongs to the short-chain dehydrogenases/reductases (SDR) family.</text>
</comment>
<dbReference type="GO" id="GO:0016491">
    <property type="term" value="F:oxidoreductase activity"/>
    <property type="evidence" value="ECO:0007669"/>
    <property type="project" value="UniProtKB-KW"/>
</dbReference>
<dbReference type="Proteomes" id="UP000317933">
    <property type="component" value="Unassembled WGS sequence"/>
</dbReference>
<sequence length="258" mass="26981">MRIQDKVIVITGGASGLGLATAHYLAGEKAGRVAIFDLNIEAGEKAVADIGAERAMFVQTDVSDENSVQNAVDAVMAKFGAIHVCINGAALPTGFKVLGKEGKASPLARFAQATAINLNGVFNVMSKCAEQMAKNEAEAGEERGVVINVSSGAAYEGQVGQCAYSATKAGVIGMNMPAARELGAIGVRVNAIAPGLFLTTMVAALDEKVLNSLKEQMESPKRLGDTREFAHCCAFLIENAYVNGETIRLDAASRMRAK</sequence>
<dbReference type="PRINTS" id="PR00081">
    <property type="entry name" value="GDHRDH"/>
</dbReference>